<keyword evidence="2 6" id="KW-0489">Methyltransferase</keyword>
<evidence type="ECO:0000313" key="7">
    <source>
        <dbReference type="Proteomes" id="UP000323560"/>
    </source>
</evidence>
<evidence type="ECO:0000256" key="1">
    <source>
        <dbReference type="ARBA" id="ARBA00010815"/>
    </source>
</evidence>
<reference evidence="6 7" key="1">
    <citation type="submission" date="2019-08" db="EMBL/GenBank/DDBJ databases">
        <title>Gluconobacter frateurii HD924 genome.</title>
        <authorList>
            <person name="Liu Y."/>
            <person name="Zhang P."/>
        </authorList>
    </citation>
    <scope>NUCLEOTIDE SEQUENCE [LARGE SCALE GENOMIC DNA]</scope>
    <source>
        <strain evidence="6 7">HD924</strain>
    </source>
</reference>
<dbReference type="EMBL" id="CP043043">
    <property type="protein sequence ID" value="QEH95019.1"/>
    <property type="molecule type" value="Genomic_DNA"/>
</dbReference>
<evidence type="ECO:0000256" key="3">
    <source>
        <dbReference type="ARBA" id="ARBA00022679"/>
    </source>
</evidence>
<dbReference type="GO" id="GO:0008610">
    <property type="term" value="P:lipid biosynthetic process"/>
    <property type="evidence" value="ECO:0007669"/>
    <property type="project" value="InterPro"/>
</dbReference>
<sequence length="437" mass="49759">MPGFLMSALLVRKLASVSRFVVKRVNRGEAGVKPILDFVLKKFIQVGVLHVTFSDGTNHTYRGTKPGLEAGLHLKTKQAERSLVINSGLAFGEEYMAGELCPEGCTLETLMQVLMANIMEGGHVFEKIEDRLRCLIHPFKGLNSLKTSRRNVAHHYDLNGRLYDLFLDKDRQYSCAYFARDDMTLEEAQVAKKRHIASKLKLDRPGLEVLDIGCGWGGLALTLAKDYGATVVGITLSREQLEEARRRVREEGLEGQVRFELMDYRNVHHEFDRVVSVGMFEHVGKPQFERYFQGIKDCLKPDGVALIHSIGRTDGPGTTNAWLQKYIFPGGYSPALSETLAAVERSGLWVTDCEILRLHYAKTIAEWRKRFDANREKIIELYDERFVRMFELYLIGSELAFRVQGHMNFQIQLTRSVDALPLTRDYMYETEHTGSET</sequence>
<evidence type="ECO:0000256" key="4">
    <source>
        <dbReference type="ARBA" id="ARBA00022691"/>
    </source>
</evidence>
<organism evidence="6 7">
    <name type="scientific">Gluconobacter thailandicus</name>
    <dbReference type="NCBI Taxonomy" id="257438"/>
    <lineage>
        <taxon>Bacteria</taxon>
        <taxon>Pseudomonadati</taxon>
        <taxon>Pseudomonadota</taxon>
        <taxon>Alphaproteobacteria</taxon>
        <taxon>Acetobacterales</taxon>
        <taxon>Acetobacteraceae</taxon>
        <taxon>Gluconobacter</taxon>
    </lineage>
</organism>
<keyword evidence="4" id="KW-0949">S-adenosyl-L-methionine</keyword>
<dbReference type="SUPFAM" id="SSF53335">
    <property type="entry name" value="S-adenosyl-L-methionine-dependent methyltransferases"/>
    <property type="match status" value="1"/>
</dbReference>
<evidence type="ECO:0000313" key="6">
    <source>
        <dbReference type="EMBL" id="QEH95019.1"/>
    </source>
</evidence>
<keyword evidence="5" id="KW-0443">Lipid metabolism</keyword>
<name>A0AAP9EP96_GLUTH</name>
<keyword evidence="3" id="KW-0808">Transferase</keyword>
<evidence type="ECO:0000256" key="2">
    <source>
        <dbReference type="ARBA" id="ARBA00022603"/>
    </source>
</evidence>
<evidence type="ECO:0000256" key="5">
    <source>
        <dbReference type="ARBA" id="ARBA00023098"/>
    </source>
</evidence>
<dbReference type="KEGG" id="gti:FXF46_01145"/>
<accession>A0AAP9EP96</accession>
<dbReference type="Proteomes" id="UP000323560">
    <property type="component" value="Chromosome"/>
</dbReference>
<dbReference type="CDD" id="cd02440">
    <property type="entry name" value="AdoMet_MTases"/>
    <property type="match status" value="1"/>
</dbReference>
<dbReference type="Gene3D" id="3.40.50.150">
    <property type="entry name" value="Vaccinia Virus protein VP39"/>
    <property type="match status" value="1"/>
</dbReference>
<dbReference type="Pfam" id="PF02353">
    <property type="entry name" value="CMAS"/>
    <property type="match status" value="1"/>
</dbReference>
<dbReference type="AlphaFoldDB" id="A0AAP9EP96"/>
<dbReference type="GO" id="GO:0032259">
    <property type="term" value="P:methylation"/>
    <property type="evidence" value="ECO:0007669"/>
    <property type="project" value="UniProtKB-KW"/>
</dbReference>
<gene>
    <name evidence="6" type="ORF">FXF46_01145</name>
</gene>
<dbReference type="InterPro" id="IPR029063">
    <property type="entry name" value="SAM-dependent_MTases_sf"/>
</dbReference>
<dbReference type="InterPro" id="IPR050723">
    <property type="entry name" value="CFA/CMAS"/>
</dbReference>
<dbReference type="GO" id="GO:0008168">
    <property type="term" value="F:methyltransferase activity"/>
    <property type="evidence" value="ECO:0007669"/>
    <property type="project" value="UniProtKB-KW"/>
</dbReference>
<dbReference type="PANTHER" id="PTHR43667:SF1">
    <property type="entry name" value="CYCLOPROPANE-FATTY-ACYL-PHOSPHOLIPID SYNTHASE"/>
    <property type="match status" value="1"/>
</dbReference>
<dbReference type="InterPro" id="IPR003333">
    <property type="entry name" value="CMAS"/>
</dbReference>
<protein>
    <submittedName>
        <fullName evidence="6">Class I SAM-dependent methyltransferase</fullName>
    </submittedName>
</protein>
<comment type="similarity">
    <text evidence="1">Belongs to the CFA/CMAS family.</text>
</comment>
<dbReference type="PIRSF" id="PIRSF003085">
    <property type="entry name" value="CMAS"/>
    <property type="match status" value="1"/>
</dbReference>
<proteinExistence type="inferred from homology"/>
<dbReference type="PANTHER" id="PTHR43667">
    <property type="entry name" value="CYCLOPROPANE-FATTY-ACYL-PHOSPHOLIPID SYNTHASE"/>
    <property type="match status" value="1"/>
</dbReference>